<dbReference type="RefSeq" id="WP_101573705.1">
    <property type="nucleotide sequence ID" value="NZ_JACOOK010000003.1"/>
</dbReference>
<dbReference type="SUPFAM" id="SSF63825">
    <property type="entry name" value="YWTD domain"/>
    <property type="match status" value="1"/>
</dbReference>
<gene>
    <name evidence="1" type="ORF">H8S08_05895</name>
</gene>
<organism evidence="1 2">
    <name type="scientific">Alistipes hominis</name>
    <dbReference type="NCBI Taxonomy" id="2763015"/>
    <lineage>
        <taxon>Bacteria</taxon>
        <taxon>Pseudomonadati</taxon>
        <taxon>Bacteroidota</taxon>
        <taxon>Bacteroidia</taxon>
        <taxon>Bacteroidales</taxon>
        <taxon>Rikenellaceae</taxon>
        <taxon>Alistipes</taxon>
    </lineage>
</organism>
<proteinExistence type="predicted"/>
<dbReference type="PROSITE" id="PS51257">
    <property type="entry name" value="PROKAR_LIPOPROTEIN"/>
    <property type="match status" value="1"/>
</dbReference>
<accession>A0ABR7CLQ1</accession>
<reference evidence="1 2" key="1">
    <citation type="submission" date="2020-08" db="EMBL/GenBank/DDBJ databases">
        <title>Genome public.</title>
        <authorList>
            <person name="Liu C."/>
            <person name="Sun Q."/>
        </authorList>
    </citation>
    <scope>NUCLEOTIDE SEQUENCE [LARGE SCALE GENOMIC DNA]</scope>
    <source>
        <strain evidence="1 2">New-7</strain>
    </source>
</reference>
<protein>
    <submittedName>
        <fullName evidence="1">6-bladed beta-propeller</fullName>
    </submittedName>
</protein>
<dbReference type="Proteomes" id="UP000636891">
    <property type="component" value="Unassembled WGS sequence"/>
</dbReference>
<evidence type="ECO:0000313" key="2">
    <source>
        <dbReference type="Proteomes" id="UP000636891"/>
    </source>
</evidence>
<dbReference type="EMBL" id="JACOOK010000003">
    <property type="protein sequence ID" value="MBC5616550.1"/>
    <property type="molecule type" value="Genomic_DNA"/>
</dbReference>
<dbReference type="Gene3D" id="2.120.10.30">
    <property type="entry name" value="TolB, C-terminal domain"/>
    <property type="match status" value="1"/>
</dbReference>
<name>A0ABR7CLQ1_9BACT</name>
<keyword evidence="2" id="KW-1185">Reference proteome</keyword>
<dbReference type="InterPro" id="IPR011042">
    <property type="entry name" value="6-blade_b-propeller_TolB-like"/>
</dbReference>
<sequence length="377" mass="43494">MSKLIRLFICFDKQPILLIGILLFLVGCDSRKKVDYDVPVSIIDYESLTSRNFEQIPEDIVSKMEFVAFDTVSDALFGRVDKVKFVDSSLFILDQRLNAILEFDRSGKFIRKFQRKGRALYEYLQITDFDIDRESGVLYVLDSHTDKVNLYDSDFNFIASHTLDFEADILKSVGGKIIFGLASWNSGRAKGYKIGQTDSQCKMENQVLYYDEYIDPAYVFSSYRFTDCEQNVVYNQPIDNNAYVLSRDLNLRQIIRFDFGACNVPDENKKDVESKLDKFENYCFIKDYVAVKGDLIIGKLRDHGKSRCFIVDRKNGIKYESQPVELFSNSLFTEYDDPFIFSYFMTTNVNPKDVSLPDHIIDHIHAGGCAIGIQQLK</sequence>
<evidence type="ECO:0000313" key="1">
    <source>
        <dbReference type="EMBL" id="MBC5616550.1"/>
    </source>
</evidence>
<dbReference type="Pfam" id="PF17170">
    <property type="entry name" value="DUF5128"/>
    <property type="match status" value="1"/>
</dbReference>
<comment type="caution">
    <text evidence="1">The sequence shown here is derived from an EMBL/GenBank/DDBJ whole genome shotgun (WGS) entry which is preliminary data.</text>
</comment>